<evidence type="ECO:0000256" key="6">
    <source>
        <dbReference type="ARBA" id="ARBA00023136"/>
    </source>
</evidence>
<proteinExistence type="predicted"/>
<reference evidence="10 11" key="1">
    <citation type="submission" date="2021-03" db="EMBL/GenBank/DDBJ databases">
        <title>Sequencing the genomes of 1000 actinobacteria strains.</title>
        <authorList>
            <person name="Klenk H.-P."/>
        </authorList>
    </citation>
    <scope>NUCLEOTIDE SEQUENCE [LARGE SCALE GENOMIC DNA]</scope>
    <source>
        <strain evidence="10 11">DSM 45256</strain>
    </source>
</reference>
<name>A0ABS4VQK0_9PSEU</name>
<evidence type="ECO:0000259" key="9">
    <source>
        <dbReference type="Pfam" id="PF06808"/>
    </source>
</evidence>
<evidence type="ECO:0000256" key="1">
    <source>
        <dbReference type="ARBA" id="ARBA00004429"/>
    </source>
</evidence>
<dbReference type="RefSeq" id="WP_210026188.1">
    <property type="nucleotide sequence ID" value="NZ_JAGINU010000001.1"/>
</dbReference>
<keyword evidence="2" id="KW-1003">Cell membrane</keyword>
<gene>
    <name evidence="10" type="ORF">JOF36_001873</name>
</gene>
<dbReference type="PIRSF" id="PIRSF006066">
    <property type="entry name" value="HI0050"/>
    <property type="match status" value="1"/>
</dbReference>
<feature type="compositionally biased region" description="Low complexity" evidence="7">
    <location>
        <begin position="221"/>
        <end position="235"/>
    </location>
</feature>
<keyword evidence="11" id="KW-1185">Reference proteome</keyword>
<sequence length="462" mass="47825">MSVGMTILLALLVFAALLAAQMPVAVGLAAAGAVGLLLAGGVEQTAGTLASAAYQATSTYALVVIPMFILMGVLVANAGVLQDLFSLAHRLTRKFPGGLGVATVLSAAGFSAVTGSSAAAVATLGRLCVGEMRKHGYRIRMAAGIVAASGTLGILIPPSVVLVIYGVLTQESIGQLLLGAIVPGILTAVAYIVTIVVLVLTDRARSTHRVPEPATVGGSMPPATGTPTTVTAEPPRSNPSRLREYEALGYIVVIFVVVMGGIYTGVFTETEAGAVGALAALLVLLVRSRRTENGVRRAFAGAVRETSAITSMTFALLIGGSIFTLFLVTERVPVMLADWVTGLDVAGWVVIVIFLLVLLMLGALLDGVSILLLTMPLAYPLVIELGYSGVWFGIIAVKMVEIGLLTPPFGLNAYVVAGVVDDVTVEDAFRGVVPFIVTELILVGILFAFPELVTWLPSLMAQ</sequence>
<dbReference type="InterPro" id="IPR010656">
    <property type="entry name" value="DctM"/>
</dbReference>
<dbReference type="InterPro" id="IPR004681">
    <property type="entry name" value="TRAP_DctM"/>
</dbReference>
<protein>
    <submittedName>
        <fullName evidence="10">Tripartite ATP-independent transporter DctM subunit</fullName>
    </submittedName>
</protein>
<feature type="transmembrane region" description="Helical" evidence="8">
    <location>
        <begin position="432"/>
        <end position="456"/>
    </location>
</feature>
<dbReference type="Pfam" id="PF06808">
    <property type="entry name" value="DctM"/>
    <property type="match status" value="1"/>
</dbReference>
<feature type="transmembrane region" description="Helical" evidence="8">
    <location>
        <begin position="247"/>
        <end position="266"/>
    </location>
</feature>
<feature type="transmembrane region" description="Helical" evidence="8">
    <location>
        <begin position="272"/>
        <end position="288"/>
    </location>
</feature>
<evidence type="ECO:0000313" key="11">
    <source>
        <dbReference type="Proteomes" id="UP001519295"/>
    </source>
</evidence>
<keyword evidence="3" id="KW-0997">Cell inner membrane</keyword>
<dbReference type="Proteomes" id="UP001519295">
    <property type="component" value="Unassembled WGS sequence"/>
</dbReference>
<dbReference type="EMBL" id="JAGINU010000001">
    <property type="protein sequence ID" value="MBP2366177.1"/>
    <property type="molecule type" value="Genomic_DNA"/>
</dbReference>
<feature type="transmembrane region" description="Helical" evidence="8">
    <location>
        <begin position="142"/>
        <end position="168"/>
    </location>
</feature>
<evidence type="ECO:0000313" key="10">
    <source>
        <dbReference type="EMBL" id="MBP2366177.1"/>
    </source>
</evidence>
<evidence type="ECO:0000256" key="8">
    <source>
        <dbReference type="SAM" id="Phobius"/>
    </source>
</evidence>
<keyword evidence="5 8" id="KW-1133">Transmembrane helix</keyword>
<feature type="region of interest" description="Disordered" evidence="7">
    <location>
        <begin position="210"/>
        <end position="238"/>
    </location>
</feature>
<feature type="domain" description="TRAP C4-dicarboxylate transport system permease DctM subunit" evidence="9">
    <location>
        <begin position="11"/>
        <end position="451"/>
    </location>
</feature>
<feature type="transmembrane region" description="Helical" evidence="8">
    <location>
        <begin position="348"/>
        <end position="373"/>
    </location>
</feature>
<evidence type="ECO:0000256" key="3">
    <source>
        <dbReference type="ARBA" id="ARBA00022519"/>
    </source>
</evidence>
<feature type="transmembrane region" description="Helical" evidence="8">
    <location>
        <begin position="385"/>
        <end position="405"/>
    </location>
</feature>
<feature type="transmembrane region" description="Helical" evidence="8">
    <location>
        <begin position="308"/>
        <end position="328"/>
    </location>
</feature>
<evidence type="ECO:0000256" key="4">
    <source>
        <dbReference type="ARBA" id="ARBA00022692"/>
    </source>
</evidence>
<dbReference type="PANTHER" id="PTHR33362:SF5">
    <property type="entry name" value="C4-DICARBOXYLATE TRAP TRANSPORTER LARGE PERMEASE PROTEIN DCTM"/>
    <property type="match status" value="1"/>
</dbReference>
<feature type="transmembrane region" description="Helical" evidence="8">
    <location>
        <begin position="180"/>
        <end position="200"/>
    </location>
</feature>
<comment type="subcellular location">
    <subcellularLocation>
        <location evidence="1">Cell inner membrane</location>
        <topology evidence="1">Multi-pass membrane protein</topology>
    </subcellularLocation>
</comment>
<keyword evidence="6 8" id="KW-0472">Membrane</keyword>
<accession>A0ABS4VQK0</accession>
<comment type="caution">
    <text evidence="10">The sequence shown here is derived from an EMBL/GenBank/DDBJ whole genome shotgun (WGS) entry which is preliminary data.</text>
</comment>
<keyword evidence="4 8" id="KW-0812">Transmembrane</keyword>
<dbReference type="PANTHER" id="PTHR33362">
    <property type="entry name" value="SIALIC ACID TRAP TRANSPORTER PERMEASE PROTEIN SIAT-RELATED"/>
    <property type="match status" value="1"/>
</dbReference>
<evidence type="ECO:0000256" key="2">
    <source>
        <dbReference type="ARBA" id="ARBA00022475"/>
    </source>
</evidence>
<feature type="transmembrane region" description="Helical" evidence="8">
    <location>
        <begin position="60"/>
        <end position="85"/>
    </location>
</feature>
<organism evidence="10 11">
    <name type="scientific">Pseudonocardia parietis</name>
    <dbReference type="NCBI Taxonomy" id="570936"/>
    <lineage>
        <taxon>Bacteria</taxon>
        <taxon>Bacillati</taxon>
        <taxon>Actinomycetota</taxon>
        <taxon>Actinomycetes</taxon>
        <taxon>Pseudonocardiales</taxon>
        <taxon>Pseudonocardiaceae</taxon>
        <taxon>Pseudonocardia</taxon>
    </lineage>
</organism>
<evidence type="ECO:0000256" key="7">
    <source>
        <dbReference type="SAM" id="MobiDB-lite"/>
    </source>
</evidence>
<evidence type="ECO:0000256" key="5">
    <source>
        <dbReference type="ARBA" id="ARBA00022989"/>
    </source>
</evidence>